<dbReference type="PROSITE" id="PS51257">
    <property type="entry name" value="PROKAR_LIPOPROTEIN"/>
    <property type="match status" value="1"/>
</dbReference>
<evidence type="ECO:0000256" key="1">
    <source>
        <dbReference type="SAM" id="SignalP"/>
    </source>
</evidence>
<accession>A0ABW6BET8</accession>
<evidence type="ECO:0000313" key="2">
    <source>
        <dbReference type="EMBL" id="MFD2967812.1"/>
    </source>
</evidence>
<comment type="caution">
    <text evidence="2">The sequence shown here is derived from an EMBL/GenBank/DDBJ whole genome shotgun (WGS) entry which is preliminary data.</text>
</comment>
<reference evidence="3" key="1">
    <citation type="journal article" date="2019" name="Int. J. Syst. Evol. Microbiol.">
        <title>The Global Catalogue of Microorganisms (GCM) 10K type strain sequencing project: providing services to taxonomists for standard genome sequencing and annotation.</title>
        <authorList>
            <consortium name="The Broad Institute Genomics Platform"/>
            <consortium name="The Broad Institute Genome Sequencing Center for Infectious Disease"/>
            <person name="Wu L."/>
            <person name="Ma J."/>
        </authorList>
    </citation>
    <scope>NUCLEOTIDE SEQUENCE [LARGE SCALE GENOMIC DNA]</scope>
    <source>
        <strain evidence="3">KCTC 22814</strain>
    </source>
</reference>
<feature type="chain" id="PRO_5046244529" description="DUF4374 domain-containing protein" evidence="1">
    <location>
        <begin position="20"/>
        <end position="432"/>
    </location>
</feature>
<gene>
    <name evidence="2" type="ORF">ACFS7Y_10455</name>
</gene>
<name>A0ABW6BET8_9SPHI</name>
<dbReference type="RefSeq" id="WP_320183088.1">
    <property type="nucleotide sequence ID" value="NZ_CP138332.1"/>
</dbReference>
<sequence length="432" mass="46336">MKKTRFYTILGIISLSALFAGCSSDDNPTPPTEENSSKYVLMTVSDRTQQYGGGYVSTFDAFPSGSISNVVGGKSLVANRGAAGWRVYGNWIFKMFRSADATQGIEKLSVAADGTVTSGQFITSKNPTEAAKRYGTGNFVIHNETTGFYWDAAEPLKIQKFNPTTMSNTGSLDFATQVNLRGANESGIVFRAIGQKFLAIKNGKLFANIGYGKVATTQAGFFDDFYSNIDIAVIDVATGAYEKTISIEGTGSIAYINENQMYDFDSNGDLYIVTQGVSPQGLGGKSKIVRIKASETVIDTSWELKFSDFRAEDNGKFVNVFAHNGKLILTLNTASLTGGPNGNINSADIWKYYSVDVASKTFAEITGIPTGNNPGAAYAVTEVDGKILLRASTQNSGTNGYYEYNQSNNSATKLFDVSEGGAVSGFAKISMK</sequence>
<proteinExistence type="predicted"/>
<feature type="signal peptide" evidence="1">
    <location>
        <begin position="1"/>
        <end position="19"/>
    </location>
</feature>
<dbReference type="EMBL" id="JBHUPB010000007">
    <property type="protein sequence ID" value="MFD2967812.1"/>
    <property type="molecule type" value="Genomic_DNA"/>
</dbReference>
<evidence type="ECO:0000313" key="3">
    <source>
        <dbReference type="Proteomes" id="UP001597525"/>
    </source>
</evidence>
<dbReference type="Proteomes" id="UP001597525">
    <property type="component" value="Unassembled WGS sequence"/>
</dbReference>
<evidence type="ECO:0008006" key="4">
    <source>
        <dbReference type="Google" id="ProtNLM"/>
    </source>
</evidence>
<organism evidence="2 3">
    <name type="scientific">Sphingobacterium bambusae</name>
    <dbReference type="NCBI Taxonomy" id="662858"/>
    <lineage>
        <taxon>Bacteria</taxon>
        <taxon>Pseudomonadati</taxon>
        <taxon>Bacteroidota</taxon>
        <taxon>Sphingobacteriia</taxon>
        <taxon>Sphingobacteriales</taxon>
        <taxon>Sphingobacteriaceae</taxon>
        <taxon>Sphingobacterium</taxon>
    </lineage>
</organism>
<protein>
    <recommendedName>
        <fullName evidence="4">DUF4374 domain-containing protein</fullName>
    </recommendedName>
</protein>
<keyword evidence="3" id="KW-1185">Reference proteome</keyword>
<keyword evidence="1" id="KW-0732">Signal</keyword>